<dbReference type="RefSeq" id="WP_160800628.1">
    <property type="nucleotide sequence ID" value="NZ_WUUL01000003.1"/>
</dbReference>
<dbReference type="PANTHER" id="PTHR33990">
    <property type="entry name" value="PROTEIN YJDN-RELATED"/>
    <property type="match status" value="1"/>
</dbReference>
<evidence type="ECO:0000313" key="3">
    <source>
        <dbReference type="Proteomes" id="UP000430692"/>
    </source>
</evidence>
<comment type="caution">
    <text evidence="2">The sequence shown here is derived from an EMBL/GenBank/DDBJ whole genome shotgun (WGS) entry which is preliminary data.</text>
</comment>
<organism evidence="2 3">
    <name type="scientific">Shimazuella alba</name>
    <dbReference type="NCBI Taxonomy" id="2690964"/>
    <lineage>
        <taxon>Bacteria</taxon>
        <taxon>Bacillati</taxon>
        <taxon>Bacillota</taxon>
        <taxon>Bacilli</taxon>
        <taxon>Bacillales</taxon>
        <taxon>Thermoactinomycetaceae</taxon>
        <taxon>Shimazuella</taxon>
    </lineage>
</organism>
<dbReference type="Pfam" id="PF06983">
    <property type="entry name" value="3-dmu-9_3-mt"/>
    <property type="match status" value="2"/>
</dbReference>
<keyword evidence="3" id="KW-1185">Reference proteome</keyword>
<dbReference type="Gene3D" id="3.30.720.100">
    <property type="match status" value="1"/>
</dbReference>
<accession>A0A6I4VQB7</accession>
<evidence type="ECO:0000259" key="1">
    <source>
        <dbReference type="Pfam" id="PF06983"/>
    </source>
</evidence>
<dbReference type="SUPFAM" id="SSF54593">
    <property type="entry name" value="Glyoxalase/Bleomycin resistance protein/Dihydroxybiphenyl dioxygenase"/>
    <property type="match status" value="2"/>
</dbReference>
<dbReference type="EMBL" id="WUUL01000003">
    <property type="protein sequence ID" value="MXQ53273.1"/>
    <property type="molecule type" value="Genomic_DNA"/>
</dbReference>
<dbReference type="Gene3D" id="3.30.720.110">
    <property type="match status" value="1"/>
</dbReference>
<proteinExistence type="predicted"/>
<name>A0A6I4VQB7_9BACL</name>
<dbReference type="CDD" id="cd06588">
    <property type="entry name" value="PhnB_like"/>
    <property type="match status" value="2"/>
</dbReference>
<dbReference type="Gene3D" id="3.10.180.10">
    <property type="entry name" value="2,3-Dihydroxybiphenyl 1,2-Dioxygenase, domain 1"/>
    <property type="match status" value="1"/>
</dbReference>
<reference evidence="2 3" key="1">
    <citation type="submission" date="2019-12" db="EMBL/GenBank/DDBJ databases">
        <title>Whole-genome analyses of novel actinobacteria.</title>
        <authorList>
            <person name="Sahin N."/>
            <person name="Saygin H."/>
        </authorList>
    </citation>
    <scope>NUCLEOTIDE SEQUENCE [LARGE SCALE GENOMIC DNA]</scope>
    <source>
        <strain evidence="2 3">KC615</strain>
    </source>
</reference>
<dbReference type="InterPro" id="IPR028973">
    <property type="entry name" value="PhnB-like"/>
</dbReference>
<evidence type="ECO:0000313" key="2">
    <source>
        <dbReference type="EMBL" id="MXQ53273.1"/>
    </source>
</evidence>
<dbReference type="AlphaFoldDB" id="A0A6I4VQB7"/>
<gene>
    <name evidence="2" type="ORF">GSM42_05910</name>
</gene>
<feature type="domain" description="PhnB-like" evidence="1">
    <location>
        <begin position="132"/>
        <end position="252"/>
    </location>
</feature>
<feature type="domain" description="PhnB-like" evidence="1">
    <location>
        <begin position="2"/>
        <end position="124"/>
    </location>
</feature>
<dbReference type="Proteomes" id="UP000430692">
    <property type="component" value="Unassembled WGS sequence"/>
</dbReference>
<dbReference type="InterPro" id="IPR029068">
    <property type="entry name" value="Glyas_Bleomycin-R_OHBP_Dase"/>
</dbReference>
<protein>
    <submittedName>
        <fullName evidence="2">VOC family protein</fullName>
    </submittedName>
</protein>
<sequence>MQKIVPHLWFDKEAKEAAEFYVSIFSDNSEVTNITTIHNTPSGDCDIVSFVLAGQDFMAINAGPFFQFNPSVSFMVYCQSKETVDMLWDKLFEGGTTLMPLDSYPFSERYGWLQDKYGLSWQIMHSTQETTQKITPSLLFTGDIYGKAEEAINFYISAFQNANFDVKSRYEKGEAPDAEGTLKFAAFTLEGQKFAAMDSGHEHGFSFNEAISFLVNCEDQTEVDYYWEKLSAVPEAEQCGWLKDKYGFSWQISPIQLNEMMRTNDRDKLNSITQAFLKMKKFDLAALEKAYRESKTS</sequence>